<dbReference type="PANTHER" id="PTHR36507">
    <property type="entry name" value="BLL1555 PROTEIN"/>
    <property type="match status" value="1"/>
</dbReference>
<dbReference type="PROSITE" id="PS51257">
    <property type="entry name" value="PROKAR_LIPOPROTEIN"/>
    <property type="match status" value="1"/>
</dbReference>
<reference evidence="7" key="2">
    <citation type="submission" date="2017-04" db="EMBL/GenBank/DDBJ databases">
        <authorList>
            <person name="Afonso C.L."/>
            <person name="Miller P.J."/>
            <person name="Scott M.A."/>
            <person name="Spackman E."/>
            <person name="Goraichik I."/>
            <person name="Dimitrov K.M."/>
            <person name="Suarez D.L."/>
            <person name="Swayne D.E."/>
        </authorList>
    </citation>
    <scope>NUCLEOTIDE SEQUENCE [LARGE SCALE GENOMIC DNA]</scope>
    <source>
        <strain evidence="7">FDF-1</strain>
    </source>
</reference>
<dbReference type="EMBL" id="FXBN01000003">
    <property type="protein sequence ID" value="SMH42887.1"/>
    <property type="molecule type" value="Genomic_DNA"/>
</dbReference>
<dbReference type="Gene3D" id="2.60.40.420">
    <property type="entry name" value="Cupredoxins - blue copper proteins"/>
    <property type="match status" value="1"/>
</dbReference>
<dbReference type="Proteomes" id="UP000278252">
    <property type="component" value="Unassembled WGS sequence"/>
</dbReference>
<evidence type="ECO:0000313" key="8">
    <source>
        <dbReference type="Proteomes" id="UP000185713"/>
    </source>
</evidence>
<organism evidence="5 8">
    <name type="scientific">Methanohalophilus portucalensis FDF-1</name>
    <dbReference type="NCBI Taxonomy" id="523843"/>
    <lineage>
        <taxon>Archaea</taxon>
        <taxon>Methanobacteriati</taxon>
        <taxon>Methanobacteriota</taxon>
        <taxon>Stenosarchaea group</taxon>
        <taxon>Methanomicrobia</taxon>
        <taxon>Methanosarcinales</taxon>
        <taxon>Methanosarcinaceae</taxon>
        <taxon>Methanohalophilus</taxon>
    </lineage>
</organism>
<reference evidence="5 8" key="1">
    <citation type="submission" date="2014-12" db="EMBL/GenBank/DDBJ databases">
        <title>The genome sequence of Methanohalophilus portucalensis strain FDF1.</title>
        <authorList>
            <person name="Lai M.-C."/>
            <person name="Lai S.-J."/>
        </authorList>
    </citation>
    <scope>NUCLEOTIDE SEQUENCE [LARGE SCALE GENOMIC DNA]</scope>
    <source>
        <strain evidence="5 8">FDF-1</strain>
    </source>
</reference>
<dbReference type="SUPFAM" id="SSF49503">
    <property type="entry name" value="Cupredoxins"/>
    <property type="match status" value="1"/>
</dbReference>
<evidence type="ECO:0000256" key="1">
    <source>
        <dbReference type="ARBA" id="ARBA00022723"/>
    </source>
</evidence>
<evidence type="ECO:0000313" key="6">
    <source>
        <dbReference type="EMBL" id="RNI12172.1"/>
    </source>
</evidence>
<sequence>MKKIIVLLVVISLLGLGCTTQDTTDQDEQVSVNGENNQSDEDIQPDEDLNGEDNVSESDETELEEYTPKTHNIFINSFYISPKVREINRTDTVVWRNQKKEPGIFTLKSEDGLWEDQRISYGRTFKYTFNETGNYSFYIPPYSGMNVTITVK</sequence>
<accession>A0A1L9C1M0</accession>
<dbReference type="EMBL" id="RJJH01000004">
    <property type="protein sequence ID" value="RNI12172.1"/>
    <property type="molecule type" value="Genomic_DNA"/>
</dbReference>
<dbReference type="EMBL" id="JWTK01000013">
    <property type="protein sequence ID" value="OJH48387.1"/>
    <property type="molecule type" value="Genomic_DNA"/>
</dbReference>
<feature type="region of interest" description="Disordered" evidence="3">
    <location>
        <begin position="25"/>
        <end position="67"/>
    </location>
</feature>
<keyword evidence="2" id="KW-0186">Copper</keyword>
<feature type="compositionally biased region" description="Acidic residues" evidence="3">
    <location>
        <begin position="38"/>
        <end position="65"/>
    </location>
</feature>
<keyword evidence="1" id="KW-0479">Metal-binding</keyword>
<evidence type="ECO:0000256" key="3">
    <source>
        <dbReference type="SAM" id="MobiDB-lite"/>
    </source>
</evidence>
<dbReference type="RefSeq" id="WP_072362051.1">
    <property type="nucleotide sequence ID" value="NZ_FXBN01000003.1"/>
</dbReference>
<reference evidence="9" key="3">
    <citation type="submission" date="2017-04" db="EMBL/GenBank/DDBJ databases">
        <authorList>
            <person name="Varghese N."/>
            <person name="Submissions S."/>
        </authorList>
    </citation>
    <scope>NUCLEOTIDE SEQUENCE [LARGE SCALE GENOMIC DNA]</scope>
    <source>
        <strain evidence="9">FDF-1</strain>
    </source>
</reference>
<evidence type="ECO:0000259" key="4">
    <source>
        <dbReference type="Pfam" id="PF00127"/>
    </source>
</evidence>
<evidence type="ECO:0000313" key="5">
    <source>
        <dbReference type="EMBL" id="OJH48387.1"/>
    </source>
</evidence>
<feature type="domain" description="Blue (type 1) copper" evidence="4">
    <location>
        <begin position="55"/>
        <end position="152"/>
    </location>
</feature>
<evidence type="ECO:0000256" key="2">
    <source>
        <dbReference type="ARBA" id="ARBA00023008"/>
    </source>
</evidence>
<dbReference type="OrthoDB" id="137915at2157"/>
<evidence type="ECO:0000313" key="7">
    <source>
        <dbReference type="EMBL" id="SMH42887.1"/>
    </source>
</evidence>
<dbReference type="PANTHER" id="PTHR36507:SF1">
    <property type="entry name" value="BLL1555 PROTEIN"/>
    <property type="match status" value="1"/>
</dbReference>
<dbReference type="InterPro" id="IPR008972">
    <property type="entry name" value="Cupredoxin"/>
</dbReference>
<reference evidence="6 10" key="4">
    <citation type="submission" date="2018-10" db="EMBL/GenBank/DDBJ databases">
        <title>Cultivation of a novel Methanohalophilus strain from Kebrit Deep of the Red Sea and a genomic comparison of members of the genus Methanohalophilus.</title>
        <authorList>
            <person name="Guan Y."/>
            <person name="Ngugi D.K."/>
            <person name="Stingl U."/>
        </authorList>
    </citation>
    <scope>NUCLEOTIDE SEQUENCE [LARGE SCALE GENOMIC DNA]</scope>
    <source>
        <strain evidence="6 10">DSM 7471</strain>
    </source>
</reference>
<dbReference type="Proteomes" id="UP000193969">
    <property type="component" value="Unassembled WGS sequence"/>
</dbReference>
<name>A0A1L9C1M0_9EURY</name>
<dbReference type="Pfam" id="PF00127">
    <property type="entry name" value="Copper-bind"/>
    <property type="match status" value="1"/>
</dbReference>
<dbReference type="Proteomes" id="UP000185713">
    <property type="component" value="Unassembled WGS sequence"/>
</dbReference>
<dbReference type="GO" id="GO:0009055">
    <property type="term" value="F:electron transfer activity"/>
    <property type="evidence" value="ECO:0007669"/>
    <property type="project" value="InterPro"/>
</dbReference>
<protein>
    <submittedName>
        <fullName evidence="7">Copper binding protein, plastocyanin/azurin family</fullName>
    </submittedName>
</protein>
<dbReference type="InterPro" id="IPR052721">
    <property type="entry name" value="ET_Amicyanin"/>
</dbReference>
<dbReference type="AlphaFoldDB" id="A0A1L9C1M0"/>
<keyword evidence="9" id="KW-1185">Reference proteome</keyword>
<dbReference type="STRING" id="523843.SAMN06264941_1874"/>
<proteinExistence type="predicted"/>
<evidence type="ECO:0000313" key="10">
    <source>
        <dbReference type="Proteomes" id="UP000278252"/>
    </source>
</evidence>
<dbReference type="GO" id="GO:0005507">
    <property type="term" value="F:copper ion binding"/>
    <property type="evidence" value="ECO:0007669"/>
    <property type="project" value="InterPro"/>
</dbReference>
<dbReference type="InterPro" id="IPR000923">
    <property type="entry name" value="BlueCu_1"/>
</dbReference>
<gene>
    <name evidence="6" type="ORF">EFE41_03985</name>
    <name evidence="5" type="ORF">MPF_2113</name>
    <name evidence="7" type="ORF">SAMN06264941_1874</name>
</gene>
<evidence type="ECO:0000313" key="9">
    <source>
        <dbReference type="Proteomes" id="UP000193969"/>
    </source>
</evidence>